<dbReference type="OrthoDB" id="120749at2"/>
<organism evidence="1 2">
    <name type="scientific">Streptomyces mobaraensis</name>
    <name type="common">Streptoverticillium mobaraense</name>
    <dbReference type="NCBI Taxonomy" id="35621"/>
    <lineage>
        <taxon>Bacteria</taxon>
        <taxon>Bacillati</taxon>
        <taxon>Actinomycetota</taxon>
        <taxon>Actinomycetes</taxon>
        <taxon>Kitasatosporales</taxon>
        <taxon>Streptomycetaceae</taxon>
        <taxon>Streptomyces</taxon>
    </lineage>
</organism>
<protein>
    <recommendedName>
        <fullName evidence="3">DUF3303 domain-containing protein</fullName>
    </recommendedName>
</protein>
<dbReference type="AlphaFoldDB" id="A0A5N5VZX5"/>
<evidence type="ECO:0000313" key="1">
    <source>
        <dbReference type="EMBL" id="KAB7833774.1"/>
    </source>
</evidence>
<evidence type="ECO:0008006" key="3">
    <source>
        <dbReference type="Google" id="ProtNLM"/>
    </source>
</evidence>
<gene>
    <name evidence="1" type="ORF">FRZ00_32090</name>
</gene>
<evidence type="ECO:0000313" key="2">
    <source>
        <dbReference type="Proteomes" id="UP000327000"/>
    </source>
</evidence>
<name>A0A5N5VZX5_STRMB</name>
<dbReference type="EMBL" id="VOKX01000127">
    <property type="protein sequence ID" value="KAB7833774.1"/>
    <property type="molecule type" value="Genomic_DNA"/>
</dbReference>
<comment type="caution">
    <text evidence="1">The sequence shown here is derived from an EMBL/GenBank/DDBJ whole genome shotgun (WGS) entry which is preliminary data.</text>
</comment>
<reference evidence="1 2" key="1">
    <citation type="journal article" date="2019" name="Microb. Cell Fact.">
        <title>Exploring novel herbicidin analogues by transcriptional regulator overexpression and MS/MS molecular networking.</title>
        <authorList>
            <person name="Shi Y."/>
            <person name="Gu R."/>
            <person name="Li Y."/>
            <person name="Wang X."/>
            <person name="Ren W."/>
            <person name="Li X."/>
            <person name="Wang L."/>
            <person name="Xie Y."/>
            <person name="Hong B."/>
        </authorList>
    </citation>
    <scope>NUCLEOTIDE SEQUENCE [LARGE SCALE GENOMIC DNA]</scope>
    <source>
        <strain evidence="1 2">US-43</strain>
    </source>
</reference>
<proteinExistence type="predicted"/>
<dbReference type="RefSeq" id="WP_040888256.1">
    <property type="nucleotide sequence ID" value="NZ_JBFADJ010000052.1"/>
</dbReference>
<dbReference type="Proteomes" id="UP000327000">
    <property type="component" value="Unassembled WGS sequence"/>
</dbReference>
<keyword evidence="2" id="KW-1185">Reference proteome</keyword>
<sequence>MRTLLRARLDTHTANEAVRNGTMGAAMRDVLEQLRPEAAYFTCMDGGRTCILVFDMRESSEMPALLERFFLDMEAEVELHPVMNADDLREGLEALPRG</sequence>
<accession>A0A5N5VZX5</accession>